<dbReference type="Pfam" id="PF00685">
    <property type="entry name" value="Sulfotransfer_1"/>
    <property type="match status" value="1"/>
</dbReference>
<dbReference type="SUPFAM" id="SSF52540">
    <property type="entry name" value="P-loop containing nucleoside triphosphate hydrolases"/>
    <property type="match status" value="1"/>
</dbReference>
<dbReference type="InterPro" id="IPR027417">
    <property type="entry name" value="P-loop_NTPase"/>
</dbReference>
<reference evidence="4" key="1">
    <citation type="journal article" date="2019" name="Int. J. Syst. Evol. Microbiol.">
        <title>The Global Catalogue of Microorganisms (GCM) 10K type strain sequencing project: providing services to taxonomists for standard genome sequencing and annotation.</title>
        <authorList>
            <consortium name="The Broad Institute Genomics Platform"/>
            <consortium name="The Broad Institute Genome Sequencing Center for Infectious Disease"/>
            <person name="Wu L."/>
            <person name="Ma J."/>
        </authorList>
    </citation>
    <scope>NUCLEOTIDE SEQUENCE [LARGE SCALE GENOMIC DNA]</scope>
    <source>
        <strain evidence="4">CGMCC 1.10992</strain>
    </source>
</reference>
<keyword evidence="1 3" id="KW-0808">Transferase</keyword>
<evidence type="ECO:0000313" key="4">
    <source>
        <dbReference type="Proteomes" id="UP001597380"/>
    </source>
</evidence>
<dbReference type="PANTHER" id="PTHR12788:SF10">
    <property type="entry name" value="PROTEIN-TYROSINE SULFOTRANSFERASE"/>
    <property type="match status" value="1"/>
</dbReference>
<gene>
    <name evidence="3" type="ORF">ACFSJ3_08215</name>
</gene>
<dbReference type="InterPro" id="IPR026634">
    <property type="entry name" value="TPST-like"/>
</dbReference>
<evidence type="ECO:0000256" key="1">
    <source>
        <dbReference type="ARBA" id="ARBA00022679"/>
    </source>
</evidence>
<comment type="caution">
    <text evidence="3">The sequence shown here is derived from an EMBL/GenBank/DDBJ whole genome shotgun (WGS) entry which is preliminary data.</text>
</comment>
<organism evidence="3 4">
    <name type="scientific">Corallincola platygyrae</name>
    <dbReference type="NCBI Taxonomy" id="1193278"/>
    <lineage>
        <taxon>Bacteria</taxon>
        <taxon>Pseudomonadati</taxon>
        <taxon>Pseudomonadota</taxon>
        <taxon>Gammaproteobacteria</taxon>
        <taxon>Alteromonadales</taxon>
        <taxon>Psychromonadaceae</taxon>
        <taxon>Corallincola</taxon>
    </lineage>
</organism>
<feature type="domain" description="Sulfotransferase" evidence="2">
    <location>
        <begin position="4"/>
        <end position="216"/>
    </location>
</feature>
<dbReference type="PANTHER" id="PTHR12788">
    <property type="entry name" value="PROTEIN-TYROSINE SULFOTRANSFERASE 2"/>
    <property type="match status" value="1"/>
</dbReference>
<dbReference type="EMBL" id="JBHUHT010000011">
    <property type="protein sequence ID" value="MFD2095964.1"/>
    <property type="molecule type" value="Genomic_DNA"/>
</dbReference>
<proteinExistence type="predicted"/>
<protein>
    <submittedName>
        <fullName evidence="3">Sulfotransferase family protein</fullName>
        <ecNumber evidence="3">2.8.2.-</ecNumber>
    </submittedName>
</protein>
<dbReference type="InterPro" id="IPR000863">
    <property type="entry name" value="Sulfotransferase_dom"/>
</dbReference>
<sequence length="242" mass="27226">MEKKHLLIVGAPRSGTTMLASMVGSHPDVAMAIETSDMAFSRIVGKAVVGNKLCIPNQIDFAEKLSFNRRYRWRRTLRSLWQSASFSDVPPDEFFAGSAYPLEKYLALPNLHVIGIIRHADDVLSSMLKRGGISEEKARHRWSRAIEIMAALEQKAPNNLVINYNELLFSPKQQMERVADFLGVERCESMVEGYQSNPIYPDQKGIDTSKARELSAVSKFGVDSQSPEVWRQFLHLGELSKA</sequence>
<dbReference type="Proteomes" id="UP001597380">
    <property type="component" value="Unassembled WGS sequence"/>
</dbReference>
<keyword evidence="4" id="KW-1185">Reference proteome</keyword>
<dbReference type="EC" id="2.8.2.-" evidence="3"/>
<name>A0ABW4XLJ3_9GAMM</name>
<evidence type="ECO:0000313" key="3">
    <source>
        <dbReference type="EMBL" id="MFD2095964.1"/>
    </source>
</evidence>
<dbReference type="RefSeq" id="WP_345340837.1">
    <property type="nucleotide sequence ID" value="NZ_BAABLI010000017.1"/>
</dbReference>
<evidence type="ECO:0000259" key="2">
    <source>
        <dbReference type="Pfam" id="PF00685"/>
    </source>
</evidence>
<dbReference type="GO" id="GO:0016740">
    <property type="term" value="F:transferase activity"/>
    <property type="evidence" value="ECO:0007669"/>
    <property type="project" value="UniProtKB-KW"/>
</dbReference>
<accession>A0ABW4XLJ3</accession>
<dbReference type="Gene3D" id="3.40.50.300">
    <property type="entry name" value="P-loop containing nucleotide triphosphate hydrolases"/>
    <property type="match status" value="1"/>
</dbReference>